<evidence type="ECO:0000313" key="1">
    <source>
        <dbReference type="EMBL" id="ANS29085.1"/>
    </source>
</evidence>
<accession>A0A1B1K8Y3</accession>
<proteinExistence type="predicted"/>
<organism evidence="1 2">
    <name type="scientific">Rhodococcus opacus</name>
    <name type="common">Nocardia opaca</name>
    <dbReference type="NCBI Taxonomy" id="37919"/>
    <lineage>
        <taxon>Bacteria</taxon>
        <taxon>Bacillati</taxon>
        <taxon>Actinomycetota</taxon>
        <taxon>Actinomycetes</taxon>
        <taxon>Mycobacteriales</taxon>
        <taxon>Nocardiaceae</taxon>
        <taxon>Rhodococcus</taxon>
    </lineage>
</organism>
<reference evidence="1 2" key="1">
    <citation type="submission" date="2014-07" db="EMBL/GenBank/DDBJ databases">
        <authorList>
            <person name="Zhang J.E."/>
            <person name="Yang H."/>
            <person name="Guo J."/>
            <person name="Deng Z."/>
            <person name="Luo H."/>
            <person name="Luo M."/>
            <person name="Zhao B."/>
        </authorList>
    </citation>
    <scope>NUCLEOTIDE SEQUENCE [LARGE SCALE GENOMIC DNA]</scope>
    <source>
        <strain evidence="1 2">1CP</strain>
    </source>
</reference>
<dbReference type="EMBL" id="CP009111">
    <property type="protein sequence ID" value="ANS29085.1"/>
    <property type="molecule type" value="Genomic_DNA"/>
</dbReference>
<dbReference type="InterPro" id="IPR021607">
    <property type="entry name" value="DUF3224"/>
</dbReference>
<dbReference type="RefSeq" id="WP_065491579.1">
    <property type="nucleotide sequence ID" value="NZ_CP009111.1"/>
</dbReference>
<evidence type="ECO:0000313" key="2">
    <source>
        <dbReference type="Proteomes" id="UP000186108"/>
    </source>
</evidence>
<dbReference type="AlphaFoldDB" id="A0A1B1K8Y3"/>
<dbReference type="PATRIC" id="fig|37919.13.peg.4666"/>
<dbReference type="Proteomes" id="UP000186108">
    <property type="component" value="Chromosome"/>
</dbReference>
<name>A0A1B1K8Y3_RHOOP</name>
<dbReference type="InterPro" id="IPR023159">
    <property type="entry name" value="SO1590-like_sf"/>
</dbReference>
<dbReference type="SUPFAM" id="SSF159238">
    <property type="entry name" value="SO1590-like"/>
    <property type="match status" value="1"/>
</dbReference>
<dbReference type="Pfam" id="PF11528">
    <property type="entry name" value="DUF3224"/>
    <property type="match status" value="1"/>
</dbReference>
<evidence type="ECO:0008006" key="3">
    <source>
        <dbReference type="Google" id="ProtNLM"/>
    </source>
</evidence>
<dbReference type="Gene3D" id="2.40.350.10">
    <property type="entry name" value="SO1590-like"/>
    <property type="match status" value="1"/>
</dbReference>
<sequence>MSYSHTARGKFSIASWSESVIVDIDGGGTTAGDTYYPTRGANRATVAYSYSGDIDGTSTVVYLIAYKADAAPVLGLERFEGSIGGHDGTCVFQHIGSQDQGSVSARIEVVPGMGTGGLIDLRGSADLSIAGPGDSGYEFVLSYDIG</sequence>
<protein>
    <recommendedName>
        <fullName evidence="3">DUF3224 domain-containing protein</fullName>
    </recommendedName>
</protein>
<gene>
    <name evidence="1" type="ORF">R1CP_22045</name>
</gene>